<evidence type="ECO:0000313" key="1">
    <source>
        <dbReference type="EMBL" id="KAK9753694.1"/>
    </source>
</evidence>
<proteinExistence type="predicted"/>
<dbReference type="EMBL" id="JASPKY010000011">
    <property type="protein sequence ID" value="KAK9753694.1"/>
    <property type="molecule type" value="Genomic_DNA"/>
</dbReference>
<sequence length="120" mass="13162">MDINQSGLLLLTRLLPTLDEIGSQEAGDDNSRPEHGVMPGFRIEVRSAPFDEIGSQEAGDDNSRPEHGVMPGFRIEVRSAPYRAARGHSHEEGGTLSSGIYHPTISELHFNFLQIPSLIL</sequence>
<comment type="caution">
    <text evidence="1">The sequence shown here is derived from an EMBL/GenBank/DDBJ whole genome shotgun (WGS) entry which is preliminary data.</text>
</comment>
<dbReference type="AlphaFoldDB" id="A0AAW1N104"/>
<protein>
    <submittedName>
        <fullName evidence="1">Uncharacterized protein</fullName>
    </submittedName>
</protein>
<reference evidence="1 2" key="1">
    <citation type="journal article" date="2024" name="BMC Genomics">
        <title>De novo assembly and annotation of Popillia japonica's genome with initial clues to its potential as an invasive pest.</title>
        <authorList>
            <person name="Cucini C."/>
            <person name="Boschi S."/>
            <person name="Funari R."/>
            <person name="Cardaioli E."/>
            <person name="Iannotti N."/>
            <person name="Marturano G."/>
            <person name="Paoli F."/>
            <person name="Bruttini M."/>
            <person name="Carapelli A."/>
            <person name="Frati F."/>
            <person name="Nardi F."/>
        </authorList>
    </citation>
    <scope>NUCLEOTIDE SEQUENCE [LARGE SCALE GENOMIC DNA]</scope>
    <source>
        <strain evidence="1">DMR45628</strain>
    </source>
</reference>
<keyword evidence="2" id="KW-1185">Reference proteome</keyword>
<organism evidence="1 2">
    <name type="scientific">Popillia japonica</name>
    <name type="common">Japanese beetle</name>
    <dbReference type="NCBI Taxonomy" id="7064"/>
    <lineage>
        <taxon>Eukaryota</taxon>
        <taxon>Metazoa</taxon>
        <taxon>Ecdysozoa</taxon>
        <taxon>Arthropoda</taxon>
        <taxon>Hexapoda</taxon>
        <taxon>Insecta</taxon>
        <taxon>Pterygota</taxon>
        <taxon>Neoptera</taxon>
        <taxon>Endopterygota</taxon>
        <taxon>Coleoptera</taxon>
        <taxon>Polyphaga</taxon>
        <taxon>Scarabaeiformia</taxon>
        <taxon>Scarabaeidae</taxon>
        <taxon>Rutelinae</taxon>
        <taxon>Popillia</taxon>
    </lineage>
</organism>
<accession>A0AAW1N104</accession>
<evidence type="ECO:0000313" key="2">
    <source>
        <dbReference type="Proteomes" id="UP001458880"/>
    </source>
</evidence>
<gene>
    <name evidence="1" type="ORF">QE152_g1816</name>
</gene>
<dbReference type="Proteomes" id="UP001458880">
    <property type="component" value="Unassembled WGS sequence"/>
</dbReference>
<name>A0AAW1N104_POPJA</name>